<dbReference type="SUPFAM" id="SSF55874">
    <property type="entry name" value="ATPase domain of HSP90 chaperone/DNA topoisomerase II/histidine kinase"/>
    <property type="match status" value="1"/>
</dbReference>
<sequence length="219" mass="23211">MTYTHPEATVHGAAALLAREVHDRIGTSLAVAMRRLELLEVTAAGLEPEGRQRLDEVREALVDTLFAARALTTRLRATRPAPAVPLGTALRGFLRSMEPLTPEVRFYLDGDDALLAPHVGDEVFVIVREALRNVLAHSGAGTVTVHIAVGAHDVHASVTDDGSGFDPDTAGHGRGGNGLSGMRERARALGGVTTITSSPGRGTRITLWIPTKEGTVRHG</sequence>
<evidence type="ECO:0000256" key="6">
    <source>
        <dbReference type="ARBA" id="ARBA00017322"/>
    </source>
</evidence>
<comment type="function">
    <text evidence="19">Member of the two-component regulatory system NreB/NreC involved in the control of dissimilatory nitrate/nitrite reduction in response to oxygen. NreB functions as a direct oxygen sensor histidine kinase which is autophosphorylated, in the absence of oxygen, probably at the conserved histidine residue, and transfers its phosphate group probably to a conserved aspartate residue of NreC. NreB/NreC activates the expression of the nitrate (narGHJI) and nitrite (nir) reductase operons, as well as the putative nitrate transporter gene narT.</text>
</comment>
<keyword evidence="7" id="KW-1003">Cell membrane</keyword>
<dbReference type="PANTHER" id="PTHR24421:SF37">
    <property type="entry name" value="SENSOR HISTIDINE KINASE NARS"/>
    <property type="match status" value="1"/>
</dbReference>
<dbReference type="InterPro" id="IPR004358">
    <property type="entry name" value="Sig_transdc_His_kin-like_C"/>
</dbReference>
<evidence type="ECO:0000313" key="24">
    <source>
        <dbReference type="Proteomes" id="UP000655443"/>
    </source>
</evidence>
<evidence type="ECO:0000256" key="13">
    <source>
        <dbReference type="ARBA" id="ARBA00022777"/>
    </source>
</evidence>
<evidence type="ECO:0000256" key="11">
    <source>
        <dbReference type="ARBA" id="ARBA00022692"/>
    </source>
</evidence>
<dbReference type="GO" id="GO:0046872">
    <property type="term" value="F:metal ion binding"/>
    <property type="evidence" value="ECO:0007669"/>
    <property type="project" value="UniProtKB-KW"/>
</dbReference>
<keyword evidence="9" id="KW-0963">Cytoplasm</keyword>
<keyword evidence="10" id="KW-0808">Transferase</keyword>
<dbReference type="CDD" id="cd16917">
    <property type="entry name" value="HATPase_UhpB-NarQ-NarX-like"/>
    <property type="match status" value="1"/>
</dbReference>
<comment type="subcellular location">
    <subcellularLocation>
        <location evidence="4">Cell membrane</location>
        <topology evidence="4">Multi-pass membrane protein</topology>
    </subcellularLocation>
    <subcellularLocation>
        <location evidence="3">Cytoplasm</location>
    </subcellularLocation>
</comment>
<evidence type="ECO:0000256" key="2">
    <source>
        <dbReference type="ARBA" id="ARBA00001966"/>
    </source>
</evidence>
<keyword evidence="24" id="KW-1185">Reference proteome</keyword>
<dbReference type="Pfam" id="PF02518">
    <property type="entry name" value="HATPase_c"/>
    <property type="match status" value="1"/>
</dbReference>
<evidence type="ECO:0000256" key="4">
    <source>
        <dbReference type="ARBA" id="ARBA00004651"/>
    </source>
</evidence>
<evidence type="ECO:0000256" key="12">
    <source>
        <dbReference type="ARBA" id="ARBA00022723"/>
    </source>
</evidence>
<dbReference type="GO" id="GO:0051539">
    <property type="term" value="F:4 iron, 4 sulfur cluster binding"/>
    <property type="evidence" value="ECO:0007669"/>
    <property type="project" value="UniProtKB-KW"/>
</dbReference>
<evidence type="ECO:0000256" key="9">
    <source>
        <dbReference type="ARBA" id="ARBA00022490"/>
    </source>
</evidence>
<dbReference type="PROSITE" id="PS50109">
    <property type="entry name" value="HIS_KIN"/>
    <property type="match status" value="1"/>
</dbReference>
<gene>
    <name evidence="23" type="ORF">GCM10010339_77190</name>
</gene>
<organism evidence="23 24">
    <name type="scientific">Streptomyces alanosinicus</name>
    <dbReference type="NCBI Taxonomy" id="68171"/>
    <lineage>
        <taxon>Bacteria</taxon>
        <taxon>Bacillati</taxon>
        <taxon>Actinomycetota</taxon>
        <taxon>Actinomycetes</taxon>
        <taxon>Kitasatosporales</taxon>
        <taxon>Streptomycetaceae</taxon>
        <taxon>Streptomyces</taxon>
    </lineage>
</organism>
<dbReference type="SMART" id="SM00387">
    <property type="entry name" value="HATPase_c"/>
    <property type="match status" value="1"/>
</dbReference>
<evidence type="ECO:0000256" key="16">
    <source>
        <dbReference type="ARBA" id="ARBA00023012"/>
    </source>
</evidence>
<dbReference type="AlphaFoldDB" id="A0A918YRS3"/>
<comment type="caution">
    <text evidence="23">The sequence shown here is derived from an EMBL/GenBank/DDBJ whole genome shotgun (WGS) entry which is preliminary data.</text>
</comment>
<evidence type="ECO:0000256" key="7">
    <source>
        <dbReference type="ARBA" id="ARBA00022475"/>
    </source>
</evidence>
<comment type="catalytic activity">
    <reaction evidence="1">
        <text>ATP + protein L-histidine = ADP + protein N-phospho-L-histidine.</text>
        <dbReference type="EC" id="2.7.13.3"/>
    </reaction>
</comment>
<dbReference type="EMBL" id="BMVG01000035">
    <property type="protein sequence ID" value="GHE12691.1"/>
    <property type="molecule type" value="Genomic_DNA"/>
</dbReference>
<evidence type="ECO:0000256" key="19">
    <source>
        <dbReference type="ARBA" id="ARBA00024827"/>
    </source>
</evidence>
<evidence type="ECO:0000256" key="1">
    <source>
        <dbReference type="ARBA" id="ARBA00000085"/>
    </source>
</evidence>
<evidence type="ECO:0000256" key="5">
    <source>
        <dbReference type="ARBA" id="ARBA00012438"/>
    </source>
</evidence>
<feature type="domain" description="Histidine kinase" evidence="22">
    <location>
        <begin position="126"/>
        <end position="213"/>
    </location>
</feature>
<reference evidence="23" key="1">
    <citation type="journal article" date="2014" name="Int. J. Syst. Evol. Microbiol.">
        <title>Complete genome sequence of Corynebacterium casei LMG S-19264T (=DSM 44701T), isolated from a smear-ripened cheese.</title>
        <authorList>
            <consortium name="US DOE Joint Genome Institute (JGI-PGF)"/>
            <person name="Walter F."/>
            <person name="Albersmeier A."/>
            <person name="Kalinowski J."/>
            <person name="Ruckert C."/>
        </authorList>
    </citation>
    <scope>NUCLEOTIDE SEQUENCE</scope>
    <source>
        <strain evidence="23">JCM 4714</strain>
    </source>
</reference>
<dbReference type="Gene3D" id="3.30.565.10">
    <property type="entry name" value="Histidine kinase-like ATPase, C-terminal domain"/>
    <property type="match status" value="1"/>
</dbReference>
<keyword evidence="13" id="KW-0418">Kinase</keyword>
<dbReference type="InterPro" id="IPR036890">
    <property type="entry name" value="HATPase_C_sf"/>
</dbReference>
<evidence type="ECO:0000256" key="14">
    <source>
        <dbReference type="ARBA" id="ARBA00022989"/>
    </source>
</evidence>
<keyword evidence="15" id="KW-0408">Iron</keyword>
<dbReference type="Pfam" id="PF07730">
    <property type="entry name" value="HisKA_3"/>
    <property type="match status" value="1"/>
</dbReference>
<dbReference type="PANTHER" id="PTHR24421">
    <property type="entry name" value="NITRATE/NITRITE SENSOR PROTEIN NARX-RELATED"/>
    <property type="match status" value="1"/>
</dbReference>
<dbReference type="GO" id="GO:0000155">
    <property type="term" value="F:phosphorelay sensor kinase activity"/>
    <property type="evidence" value="ECO:0007669"/>
    <property type="project" value="InterPro"/>
</dbReference>
<keyword evidence="17" id="KW-0411">Iron-sulfur</keyword>
<dbReference type="GO" id="GO:0005886">
    <property type="term" value="C:plasma membrane"/>
    <property type="evidence" value="ECO:0007669"/>
    <property type="project" value="UniProtKB-SubCell"/>
</dbReference>
<evidence type="ECO:0000256" key="8">
    <source>
        <dbReference type="ARBA" id="ARBA00022485"/>
    </source>
</evidence>
<evidence type="ECO:0000259" key="22">
    <source>
        <dbReference type="PROSITE" id="PS50109"/>
    </source>
</evidence>
<evidence type="ECO:0000256" key="3">
    <source>
        <dbReference type="ARBA" id="ARBA00004496"/>
    </source>
</evidence>
<evidence type="ECO:0000256" key="21">
    <source>
        <dbReference type="SAM" id="MobiDB-lite"/>
    </source>
</evidence>
<evidence type="ECO:0000256" key="15">
    <source>
        <dbReference type="ARBA" id="ARBA00023004"/>
    </source>
</evidence>
<dbReference type="InterPro" id="IPR011712">
    <property type="entry name" value="Sig_transdc_His_kin_sub3_dim/P"/>
</dbReference>
<dbReference type="GO" id="GO:0005737">
    <property type="term" value="C:cytoplasm"/>
    <property type="evidence" value="ECO:0007669"/>
    <property type="project" value="UniProtKB-SubCell"/>
</dbReference>
<evidence type="ECO:0000256" key="20">
    <source>
        <dbReference type="ARBA" id="ARBA00030800"/>
    </source>
</evidence>
<dbReference type="InterPro" id="IPR003594">
    <property type="entry name" value="HATPase_dom"/>
</dbReference>
<keyword evidence="8" id="KW-0004">4Fe-4S</keyword>
<keyword evidence="11" id="KW-0812">Transmembrane</keyword>
<dbReference type="Proteomes" id="UP000655443">
    <property type="component" value="Unassembled WGS sequence"/>
</dbReference>
<accession>A0A918YRS3</accession>
<evidence type="ECO:0000256" key="17">
    <source>
        <dbReference type="ARBA" id="ARBA00023014"/>
    </source>
</evidence>
<dbReference type="InterPro" id="IPR005467">
    <property type="entry name" value="His_kinase_dom"/>
</dbReference>
<dbReference type="GO" id="GO:0046983">
    <property type="term" value="F:protein dimerization activity"/>
    <property type="evidence" value="ECO:0007669"/>
    <property type="project" value="InterPro"/>
</dbReference>
<keyword evidence="12" id="KW-0479">Metal-binding</keyword>
<dbReference type="RefSeq" id="WP_189958258.1">
    <property type="nucleotide sequence ID" value="NZ_BMVG01000035.1"/>
</dbReference>
<dbReference type="EC" id="2.7.13.3" evidence="5"/>
<evidence type="ECO:0000256" key="10">
    <source>
        <dbReference type="ARBA" id="ARBA00022679"/>
    </source>
</evidence>
<name>A0A918YRS3_9ACTN</name>
<evidence type="ECO:0000313" key="23">
    <source>
        <dbReference type="EMBL" id="GHE12691.1"/>
    </source>
</evidence>
<keyword evidence="16" id="KW-0902">Two-component regulatory system</keyword>
<comment type="cofactor">
    <cofactor evidence="2">
        <name>[4Fe-4S] cluster</name>
        <dbReference type="ChEBI" id="CHEBI:49883"/>
    </cofactor>
</comment>
<proteinExistence type="predicted"/>
<protein>
    <recommendedName>
        <fullName evidence="6">Oxygen sensor histidine kinase NreB</fullName>
        <ecNumber evidence="5">2.7.13.3</ecNumber>
    </recommendedName>
    <alternativeName>
        <fullName evidence="20">Nitrogen regulation protein B</fullName>
    </alternativeName>
</protein>
<keyword evidence="18" id="KW-0472">Membrane</keyword>
<feature type="region of interest" description="Disordered" evidence="21">
    <location>
        <begin position="161"/>
        <end position="182"/>
    </location>
</feature>
<dbReference type="PRINTS" id="PR00344">
    <property type="entry name" value="BCTRLSENSOR"/>
</dbReference>
<keyword evidence="14" id="KW-1133">Transmembrane helix</keyword>
<reference evidence="23" key="2">
    <citation type="submission" date="2020-09" db="EMBL/GenBank/DDBJ databases">
        <authorList>
            <person name="Sun Q."/>
            <person name="Ohkuma M."/>
        </authorList>
    </citation>
    <scope>NUCLEOTIDE SEQUENCE</scope>
    <source>
        <strain evidence="23">JCM 4714</strain>
    </source>
</reference>
<evidence type="ECO:0000256" key="18">
    <source>
        <dbReference type="ARBA" id="ARBA00023136"/>
    </source>
</evidence>
<dbReference type="InterPro" id="IPR050482">
    <property type="entry name" value="Sensor_HK_TwoCompSys"/>
</dbReference>